<keyword evidence="4" id="KW-0804">Transcription</keyword>
<dbReference type="Gene3D" id="3.40.190.290">
    <property type="match status" value="1"/>
</dbReference>
<comment type="similarity">
    <text evidence="1">Belongs to the LysR transcriptional regulatory family.</text>
</comment>
<protein>
    <recommendedName>
        <fullName evidence="5">HTH lysR-type domain-containing protein</fullName>
    </recommendedName>
</protein>
<evidence type="ECO:0000256" key="3">
    <source>
        <dbReference type="ARBA" id="ARBA00023125"/>
    </source>
</evidence>
<keyword evidence="7" id="KW-1185">Reference proteome</keyword>
<evidence type="ECO:0000313" key="6">
    <source>
        <dbReference type="EMBL" id="OUJ14151.1"/>
    </source>
</evidence>
<dbReference type="EMBL" id="JOPJ01000001">
    <property type="protein sequence ID" value="OUJ14151.1"/>
    <property type="molecule type" value="Genomic_DNA"/>
</dbReference>
<dbReference type="OrthoDB" id="8479357at2"/>
<dbReference type="Proteomes" id="UP000194931">
    <property type="component" value="Unassembled WGS sequence"/>
</dbReference>
<gene>
    <name evidence="6" type="ORF">HK26_00745</name>
</gene>
<dbReference type="PANTHER" id="PTHR30126:SF80">
    <property type="entry name" value="TRANSCRIPTIONAL REGULATOR-RELATED"/>
    <property type="match status" value="1"/>
</dbReference>
<dbReference type="PROSITE" id="PS50931">
    <property type="entry name" value="HTH_LYSR"/>
    <property type="match status" value="1"/>
</dbReference>
<evidence type="ECO:0000313" key="7">
    <source>
        <dbReference type="Proteomes" id="UP000194931"/>
    </source>
</evidence>
<feature type="domain" description="HTH lysR-type" evidence="5">
    <location>
        <begin position="1"/>
        <end position="60"/>
    </location>
</feature>
<dbReference type="InterPro" id="IPR036390">
    <property type="entry name" value="WH_DNA-bd_sf"/>
</dbReference>
<dbReference type="InterPro" id="IPR005119">
    <property type="entry name" value="LysR_subst-bd"/>
</dbReference>
<dbReference type="InterPro" id="IPR000847">
    <property type="entry name" value="LysR_HTH_N"/>
</dbReference>
<dbReference type="Pfam" id="PF03466">
    <property type="entry name" value="LysR_substrate"/>
    <property type="match status" value="1"/>
</dbReference>
<dbReference type="STRING" id="1236501.GCA_000613865_01001"/>
<dbReference type="Pfam" id="PF00126">
    <property type="entry name" value="HTH_1"/>
    <property type="match status" value="1"/>
</dbReference>
<dbReference type="PANTHER" id="PTHR30126">
    <property type="entry name" value="HTH-TYPE TRANSCRIPTIONAL REGULATOR"/>
    <property type="match status" value="1"/>
</dbReference>
<evidence type="ECO:0000256" key="2">
    <source>
        <dbReference type="ARBA" id="ARBA00023015"/>
    </source>
</evidence>
<dbReference type="SUPFAM" id="SSF53850">
    <property type="entry name" value="Periplasmic binding protein-like II"/>
    <property type="match status" value="1"/>
</dbReference>
<keyword evidence="2" id="KW-0805">Transcription regulation</keyword>
<sequence>MSAFSRELLSFVEISRHNSVRRAAEVLNVAPSALIRQMQMLERAFGAPLMVRTPQGSRLTDAGKKLLEQATQWIDAERRLRATIARPDAAGVRLGIMECLLPFVAVHPDLRDHKTALRLIVSDTNTLVRQLRAGELDVIIAFNVLDDQDISIQKKRDYDIGLIATAGMLPTGGKVADLLYACADLPLCLPDSSLSLWPRLDGEFTRMRVQPKGLVNTNSVELIRAYIRRGEYMGVLTWLDVVHDVSAGVLCFQALDNLRLRETLCLCTRYGGGVPAAVMAELSQMFEALPQTGQRLNV</sequence>
<dbReference type="GO" id="GO:0003700">
    <property type="term" value="F:DNA-binding transcription factor activity"/>
    <property type="evidence" value="ECO:0007669"/>
    <property type="project" value="InterPro"/>
</dbReference>
<dbReference type="InterPro" id="IPR036388">
    <property type="entry name" value="WH-like_DNA-bd_sf"/>
</dbReference>
<reference evidence="7" key="1">
    <citation type="submission" date="2014-06" db="EMBL/GenBank/DDBJ databases">
        <authorList>
            <person name="Winans N.J."/>
            <person name="Newell P.D."/>
            <person name="Douglas A.E."/>
        </authorList>
    </citation>
    <scope>NUCLEOTIDE SEQUENCE [LARGE SCALE GENOMIC DNA]</scope>
</reference>
<proteinExistence type="inferred from homology"/>
<evidence type="ECO:0000256" key="4">
    <source>
        <dbReference type="ARBA" id="ARBA00023163"/>
    </source>
</evidence>
<dbReference type="RefSeq" id="WP_086638016.1">
    <property type="nucleotide sequence ID" value="NZ_JOPJ01000001.1"/>
</dbReference>
<dbReference type="SUPFAM" id="SSF46785">
    <property type="entry name" value="Winged helix' DNA-binding domain"/>
    <property type="match status" value="1"/>
</dbReference>
<comment type="caution">
    <text evidence="6">The sequence shown here is derived from an EMBL/GenBank/DDBJ whole genome shotgun (WGS) entry which is preliminary data.</text>
</comment>
<dbReference type="GO" id="GO:0000976">
    <property type="term" value="F:transcription cis-regulatory region binding"/>
    <property type="evidence" value="ECO:0007669"/>
    <property type="project" value="TreeGrafter"/>
</dbReference>
<keyword evidence="3" id="KW-0238">DNA-binding</keyword>
<evidence type="ECO:0000259" key="5">
    <source>
        <dbReference type="PROSITE" id="PS50931"/>
    </source>
</evidence>
<evidence type="ECO:0000256" key="1">
    <source>
        <dbReference type="ARBA" id="ARBA00009437"/>
    </source>
</evidence>
<accession>A0A252BZE1</accession>
<name>A0A252BZE1_9PROT</name>
<dbReference type="AlphaFoldDB" id="A0A252BZE1"/>
<organism evidence="6 7">
    <name type="scientific">Acetobacter okinawensis</name>
    <dbReference type="NCBI Taxonomy" id="1076594"/>
    <lineage>
        <taxon>Bacteria</taxon>
        <taxon>Pseudomonadati</taxon>
        <taxon>Pseudomonadota</taxon>
        <taxon>Alphaproteobacteria</taxon>
        <taxon>Acetobacterales</taxon>
        <taxon>Acetobacteraceae</taxon>
        <taxon>Acetobacter</taxon>
    </lineage>
</organism>
<dbReference type="eggNOG" id="COG0583">
    <property type="taxonomic scope" value="Bacteria"/>
</dbReference>
<dbReference type="Gene3D" id="1.10.10.10">
    <property type="entry name" value="Winged helix-like DNA-binding domain superfamily/Winged helix DNA-binding domain"/>
    <property type="match status" value="1"/>
</dbReference>